<sequence length="148" mass="16211">MRGVLYILLLATVALACDNCAKCENEKCMKCNAGYILIGEKCVEGNSILSDCEEYNTEGFGCKRCVEGYTPTISGLCFKCEHVFGPDCLTCNPTSSETCTKCRDGAILTREGACIFCNKYFRQCSECDGNAMRCTKCTNGRKPDNGFC</sequence>
<evidence type="ECO:0000256" key="1">
    <source>
        <dbReference type="SAM" id="SignalP"/>
    </source>
</evidence>
<dbReference type="KEGG" id="eiv:EIN_468230"/>
<organism evidence="2 3">
    <name type="scientific">Entamoeba invadens IP1</name>
    <dbReference type="NCBI Taxonomy" id="370355"/>
    <lineage>
        <taxon>Eukaryota</taxon>
        <taxon>Amoebozoa</taxon>
        <taxon>Evosea</taxon>
        <taxon>Archamoebae</taxon>
        <taxon>Mastigamoebida</taxon>
        <taxon>Entamoebidae</taxon>
        <taxon>Entamoeba</taxon>
    </lineage>
</organism>
<dbReference type="AlphaFoldDB" id="A0A0A1TUI6"/>
<evidence type="ECO:0000313" key="2">
    <source>
        <dbReference type="EMBL" id="ELP83689.1"/>
    </source>
</evidence>
<evidence type="ECO:0008006" key="4">
    <source>
        <dbReference type="Google" id="ProtNLM"/>
    </source>
</evidence>
<dbReference type="EMBL" id="KB207240">
    <property type="protein sequence ID" value="ELP83689.1"/>
    <property type="molecule type" value="Genomic_DNA"/>
</dbReference>
<proteinExistence type="predicted"/>
<evidence type="ECO:0000313" key="3">
    <source>
        <dbReference type="Proteomes" id="UP000014680"/>
    </source>
</evidence>
<dbReference type="Gene3D" id="2.10.220.10">
    <property type="entry name" value="Hormone Receptor, Insulin-like Growth Factor Receptor 1, Chain A, domain 2"/>
    <property type="match status" value="1"/>
</dbReference>
<reference evidence="2 3" key="1">
    <citation type="submission" date="2012-10" db="EMBL/GenBank/DDBJ databases">
        <authorList>
            <person name="Zafar N."/>
            <person name="Inman J."/>
            <person name="Hall N."/>
            <person name="Lorenzi H."/>
            <person name="Caler E."/>
        </authorList>
    </citation>
    <scope>NUCLEOTIDE SEQUENCE [LARGE SCALE GENOMIC DNA]</scope>
    <source>
        <strain evidence="2 3">IP1</strain>
    </source>
</reference>
<dbReference type="OrthoDB" id="10045365at2759"/>
<gene>
    <name evidence="2" type="ORF">EIN_468230</name>
</gene>
<dbReference type="GeneID" id="14882693"/>
<feature type="chain" id="PRO_5001990425" description="High cysteine membrane protein group 2" evidence="1">
    <location>
        <begin position="17"/>
        <end position="148"/>
    </location>
</feature>
<dbReference type="InterPro" id="IPR009030">
    <property type="entry name" value="Growth_fac_rcpt_cys_sf"/>
</dbReference>
<protein>
    <recommendedName>
        <fullName evidence="4">High cysteine membrane protein group 2</fullName>
    </recommendedName>
</protein>
<keyword evidence="1" id="KW-0732">Signal</keyword>
<accession>A0A0A1TUI6</accession>
<dbReference type="VEuPathDB" id="AmoebaDB:EIN_468230"/>
<dbReference type="OMA" id="VCDECEP"/>
<dbReference type="Proteomes" id="UP000014680">
    <property type="component" value="Unassembled WGS sequence"/>
</dbReference>
<dbReference type="PROSITE" id="PS51257">
    <property type="entry name" value="PROKAR_LIPOPROTEIN"/>
    <property type="match status" value="1"/>
</dbReference>
<name>A0A0A1TUI6_ENTIV</name>
<feature type="signal peptide" evidence="1">
    <location>
        <begin position="1"/>
        <end position="16"/>
    </location>
</feature>
<dbReference type="RefSeq" id="XP_004183035.1">
    <property type="nucleotide sequence ID" value="XM_004182987.1"/>
</dbReference>
<dbReference type="SUPFAM" id="SSF57184">
    <property type="entry name" value="Growth factor receptor domain"/>
    <property type="match status" value="1"/>
</dbReference>
<keyword evidence="3" id="KW-1185">Reference proteome</keyword>